<dbReference type="AlphaFoldDB" id="A0A9X2HN33"/>
<comment type="caution">
    <text evidence="2">The sequence shown here is derived from an EMBL/GenBank/DDBJ whole genome shotgun (WGS) entry which is preliminary data.</text>
</comment>
<dbReference type="RefSeq" id="WP_254288149.1">
    <property type="nucleotide sequence ID" value="NZ_JAMLDY010000004.1"/>
</dbReference>
<name>A0A9X2HN33_9SPHN</name>
<keyword evidence="3" id="KW-1185">Reference proteome</keyword>
<accession>A0A9X2HN33</accession>
<organism evidence="2 3">
    <name type="scientific">Sphingomonas liriopis</name>
    <dbReference type="NCBI Taxonomy" id="2949094"/>
    <lineage>
        <taxon>Bacteria</taxon>
        <taxon>Pseudomonadati</taxon>
        <taxon>Pseudomonadota</taxon>
        <taxon>Alphaproteobacteria</taxon>
        <taxon>Sphingomonadales</taxon>
        <taxon>Sphingomonadaceae</taxon>
        <taxon>Sphingomonas</taxon>
    </lineage>
</organism>
<gene>
    <name evidence="2" type="ORF">M9979_04550</name>
</gene>
<evidence type="ECO:0000313" key="2">
    <source>
        <dbReference type="EMBL" id="MCP3734146.1"/>
    </source>
</evidence>
<feature type="region of interest" description="Disordered" evidence="1">
    <location>
        <begin position="1"/>
        <end position="58"/>
    </location>
</feature>
<sequence>MRANRVVHRAAVASDSPSIANQRRSTAGIDASWAVDDDRRSDPPRLAPAVQPPPIAQGPSRWAGSAWLIARGGNVASVTSGQLGGSQAGVRLTYALGAARRVALAARVSAPLSGRGREAAIGLDWQPMRAPIHIVAEQRIALDGGRGGPMVGVIAGFGPTRIAPALTLEGYGQAGLIDRGQTEAFADGALRAAHPLGALGAVRIDIGAGIWGGAQRGATRLDLGPSLGIVVPVGKRRLRLTADWRQRVAGAARPDSGPALSIGTDF</sequence>
<feature type="compositionally biased region" description="Polar residues" evidence="1">
    <location>
        <begin position="15"/>
        <end position="25"/>
    </location>
</feature>
<evidence type="ECO:0000256" key="1">
    <source>
        <dbReference type="SAM" id="MobiDB-lite"/>
    </source>
</evidence>
<protein>
    <submittedName>
        <fullName evidence="2">Uncharacterized protein</fullName>
    </submittedName>
</protein>
<dbReference type="Proteomes" id="UP001139486">
    <property type="component" value="Unassembled WGS sequence"/>
</dbReference>
<evidence type="ECO:0000313" key="3">
    <source>
        <dbReference type="Proteomes" id="UP001139486"/>
    </source>
</evidence>
<proteinExistence type="predicted"/>
<reference evidence="2" key="1">
    <citation type="submission" date="2022-05" db="EMBL/GenBank/DDBJ databases">
        <title>Sphingomonas sp. strain RP10 Genome sequencing and assembly.</title>
        <authorList>
            <person name="Kim I."/>
        </authorList>
    </citation>
    <scope>NUCLEOTIDE SEQUENCE</scope>
    <source>
        <strain evidence="2">RP10</strain>
    </source>
</reference>
<dbReference type="EMBL" id="JAMLDY010000004">
    <property type="protein sequence ID" value="MCP3734146.1"/>
    <property type="molecule type" value="Genomic_DNA"/>
</dbReference>